<comment type="caution">
    <text evidence="4">The sequence shown here is derived from an EMBL/GenBank/DDBJ whole genome shotgun (WGS) entry which is preliminary data.</text>
</comment>
<evidence type="ECO:0000313" key="5">
    <source>
        <dbReference type="EMBL" id="MBM6733876.1"/>
    </source>
</evidence>
<dbReference type="InterPro" id="IPR005543">
    <property type="entry name" value="PASTA_dom"/>
</dbReference>
<dbReference type="Pfam" id="PF03793">
    <property type="entry name" value="PASTA"/>
    <property type="match status" value="1"/>
</dbReference>
<dbReference type="EMBL" id="DYVX01000030">
    <property type="protein sequence ID" value="HJF91462.1"/>
    <property type="molecule type" value="Genomic_DNA"/>
</dbReference>
<feature type="region of interest" description="Disordered" evidence="1">
    <location>
        <begin position="182"/>
        <end position="219"/>
    </location>
</feature>
<evidence type="ECO:0000259" key="3">
    <source>
        <dbReference type="PROSITE" id="PS51178"/>
    </source>
</evidence>
<reference evidence="4" key="2">
    <citation type="journal article" date="2021" name="PeerJ">
        <title>Extensive microbial diversity within the chicken gut microbiome revealed by metagenomics and culture.</title>
        <authorList>
            <person name="Gilroy R."/>
            <person name="Ravi A."/>
            <person name="Getino M."/>
            <person name="Pursley I."/>
            <person name="Horton D.L."/>
            <person name="Alikhan N.F."/>
            <person name="Baker D."/>
            <person name="Gharbi K."/>
            <person name="Hall N."/>
            <person name="Watson M."/>
            <person name="Adriaenssens E.M."/>
            <person name="Foster-Nyarko E."/>
            <person name="Jarju S."/>
            <person name="Secka A."/>
            <person name="Antonio M."/>
            <person name="Oren A."/>
            <person name="Chaudhuri R.R."/>
            <person name="La Ragione R."/>
            <person name="Hildebrand F."/>
            <person name="Pallen M.J."/>
        </authorList>
    </citation>
    <scope>NUCLEOTIDE SEQUENCE</scope>
    <source>
        <strain evidence="4">CHK55-1828</strain>
    </source>
</reference>
<accession>A0A921HXB7</accession>
<evidence type="ECO:0000313" key="6">
    <source>
        <dbReference type="Proteomes" id="UP000717835"/>
    </source>
</evidence>
<dbReference type="EMBL" id="JACLYZ010000002">
    <property type="protein sequence ID" value="MBM6733876.1"/>
    <property type="molecule type" value="Genomic_DNA"/>
</dbReference>
<reference evidence="5" key="1">
    <citation type="submission" date="2020-08" db="EMBL/GenBank/DDBJ databases">
        <authorList>
            <person name="Cejkova D."/>
            <person name="Kubasova T."/>
            <person name="Jahodarova E."/>
            <person name="Rychlik I."/>
        </authorList>
    </citation>
    <scope>NUCLEOTIDE SEQUENCE</scope>
    <source>
        <strain evidence="5">An772</strain>
    </source>
</reference>
<name>A0A921HXB7_9BACT</name>
<feature type="compositionally biased region" description="Polar residues" evidence="1">
    <location>
        <begin position="194"/>
        <end position="210"/>
    </location>
</feature>
<evidence type="ECO:0000256" key="2">
    <source>
        <dbReference type="SAM" id="Phobius"/>
    </source>
</evidence>
<reference evidence="5 7" key="3">
    <citation type="journal article" date="2021" name="Sci. Rep.">
        <title>The distribution of antibiotic resistance genes in chicken gut microbiota commensals.</title>
        <authorList>
            <person name="Juricova H."/>
            <person name="Matiasovicova J."/>
            <person name="Kubasova T."/>
            <person name="Cejkova D."/>
            <person name="Rychlik I."/>
        </authorList>
    </citation>
    <scope>NUCLEOTIDE SEQUENCE [LARGE SCALE GENOMIC DNA]</scope>
    <source>
        <strain evidence="5 7">An772</strain>
    </source>
</reference>
<dbReference type="Gene3D" id="3.30.10.20">
    <property type="match status" value="1"/>
</dbReference>
<dbReference type="SMART" id="SM00740">
    <property type="entry name" value="PASTA"/>
    <property type="match status" value="2"/>
</dbReference>
<keyword evidence="2" id="KW-0812">Transmembrane</keyword>
<dbReference type="Proteomes" id="UP000766986">
    <property type="component" value="Unassembled WGS sequence"/>
</dbReference>
<keyword evidence="7" id="KW-1185">Reference proteome</keyword>
<protein>
    <submittedName>
        <fullName evidence="4">PASTA domain-containing protein</fullName>
    </submittedName>
</protein>
<dbReference type="RefSeq" id="WP_022019844.1">
    <property type="nucleotide sequence ID" value="NZ_CAUDDV010000016.1"/>
</dbReference>
<dbReference type="SUPFAM" id="SSF54184">
    <property type="entry name" value="Penicillin-binding protein 2x (pbp-2x), c-terminal domain"/>
    <property type="match status" value="1"/>
</dbReference>
<evidence type="ECO:0000313" key="7">
    <source>
        <dbReference type="Proteomes" id="UP000766986"/>
    </source>
</evidence>
<dbReference type="Proteomes" id="UP000717835">
    <property type="component" value="Unassembled WGS sequence"/>
</dbReference>
<evidence type="ECO:0000313" key="4">
    <source>
        <dbReference type="EMBL" id="HJF91462.1"/>
    </source>
</evidence>
<keyword evidence="2" id="KW-1133">Transmembrane helix</keyword>
<evidence type="ECO:0000256" key="1">
    <source>
        <dbReference type="SAM" id="MobiDB-lite"/>
    </source>
</evidence>
<dbReference type="PROSITE" id="PS51178">
    <property type="entry name" value="PASTA"/>
    <property type="match status" value="2"/>
</dbReference>
<dbReference type="CDD" id="cd06577">
    <property type="entry name" value="PASTA_pknB"/>
    <property type="match status" value="1"/>
</dbReference>
<feature type="domain" description="PASTA" evidence="3">
    <location>
        <begin position="44"/>
        <end position="110"/>
    </location>
</feature>
<proteinExistence type="predicted"/>
<dbReference type="AlphaFoldDB" id="A0A921HXB7"/>
<sequence>MTIKEFFSFRQNRFFWVNIIAMVVVMVVVIFGVLKALDVYTRHGEAVVVPDVKGLDLADAQKMFADRGLTAVVADSSYVKNQPAGCVLDYNPVAGQRVKEGRTVYLTINTLNTPLQEVPDVADNSSVRQAEARLLAAGFRLTNNDSIPGEKDWVYEVRYRGQVLRLGDKVPTGATLTLVIGNGKEAPQPDETLGTDSLGNPQTESTQTDEQMLEEEDWF</sequence>
<reference evidence="4" key="4">
    <citation type="submission" date="2021-09" db="EMBL/GenBank/DDBJ databases">
        <authorList>
            <person name="Gilroy R."/>
        </authorList>
    </citation>
    <scope>NUCLEOTIDE SEQUENCE</scope>
    <source>
        <strain evidence="4">CHK55-1828</strain>
    </source>
</reference>
<feature type="domain" description="PASTA" evidence="3">
    <location>
        <begin position="112"/>
        <end position="182"/>
    </location>
</feature>
<feature type="transmembrane region" description="Helical" evidence="2">
    <location>
        <begin position="14"/>
        <end position="34"/>
    </location>
</feature>
<gene>
    <name evidence="5" type="ORF">H7U35_01360</name>
    <name evidence="4" type="ORF">K8W02_03620</name>
</gene>
<keyword evidence="2" id="KW-0472">Membrane</keyword>
<organism evidence="4 6">
    <name type="scientific">Mediterranea massiliensis</name>
    <dbReference type="NCBI Taxonomy" id="1841865"/>
    <lineage>
        <taxon>Bacteria</taxon>
        <taxon>Pseudomonadati</taxon>
        <taxon>Bacteroidota</taxon>
        <taxon>Bacteroidia</taxon>
        <taxon>Bacteroidales</taxon>
        <taxon>Bacteroidaceae</taxon>
        <taxon>Mediterranea</taxon>
    </lineage>
</organism>